<comment type="caution">
    <text evidence="2">The sequence shown here is derived from an EMBL/GenBank/DDBJ whole genome shotgun (WGS) entry which is preliminary data.</text>
</comment>
<feature type="compositionally biased region" description="Basic and acidic residues" evidence="1">
    <location>
        <begin position="1"/>
        <end position="10"/>
    </location>
</feature>
<keyword evidence="3" id="KW-1185">Reference proteome</keyword>
<reference evidence="2" key="1">
    <citation type="journal article" date="2022" name="bioRxiv">
        <title>Sequencing and chromosome-scale assembly of the giantPleurodeles waltlgenome.</title>
        <authorList>
            <person name="Brown T."/>
            <person name="Elewa A."/>
            <person name="Iarovenko S."/>
            <person name="Subramanian E."/>
            <person name="Araus A.J."/>
            <person name="Petzold A."/>
            <person name="Susuki M."/>
            <person name="Suzuki K.-i.T."/>
            <person name="Hayashi T."/>
            <person name="Toyoda A."/>
            <person name="Oliveira C."/>
            <person name="Osipova E."/>
            <person name="Leigh N.D."/>
            <person name="Simon A."/>
            <person name="Yun M.H."/>
        </authorList>
    </citation>
    <scope>NUCLEOTIDE SEQUENCE</scope>
    <source>
        <strain evidence="2">20211129_DDA</strain>
        <tissue evidence="2">Liver</tissue>
    </source>
</reference>
<evidence type="ECO:0000313" key="2">
    <source>
        <dbReference type="EMBL" id="KAJ1160957.1"/>
    </source>
</evidence>
<feature type="region of interest" description="Disordered" evidence="1">
    <location>
        <begin position="1"/>
        <end position="168"/>
    </location>
</feature>
<feature type="compositionally biased region" description="Basic and acidic residues" evidence="1">
    <location>
        <begin position="55"/>
        <end position="64"/>
    </location>
</feature>
<evidence type="ECO:0000313" key="3">
    <source>
        <dbReference type="Proteomes" id="UP001066276"/>
    </source>
</evidence>
<dbReference type="Proteomes" id="UP001066276">
    <property type="component" value="Chromosome 4_2"/>
</dbReference>
<sequence>MRRVRHEAWQRRLTHVSRPQNKGGKRPGTRRGPPIPAAKDPGAEGELQQGAEDEGAARGEKGSQEDAAGPSGLGMREQDTQDNAGQVPGDTVGNQQPLDLTGGGSITAGAAQETPDSFGDRAAQAQKTDNAGAATGSAVGTAGTSSKLRAEGRAVSMGPSQHKKGPGR</sequence>
<proteinExistence type="predicted"/>
<dbReference type="EMBL" id="JANPWB010000008">
    <property type="protein sequence ID" value="KAJ1160957.1"/>
    <property type="molecule type" value="Genomic_DNA"/>
</dbReference>
<dbReference type="AlphaFoldDB" id="A0AAV7SAH2"/>
<organism evidence="2 3">
    <name type="scientific">Pleurodeles waltl</name>
    <name type="common">Iberian ribbed newt</name>
    <dbReference type="NCBI Taxonomy" id="8319"/>
    <lineage>
        <taxon>Eukaryota</taxon>
        <taxon>Metazoa</taxon>
        <taxon>Chordata</taxon>
        <taxon>Craniata</taxon>
        <taxon>Vertebrata</taxon>
        <taxon>Euteleostomi</taxon>
        <taxon>Amphibia</taxon>
        <taxon>Batrachia</taxon>
        <taxon>Caudata</taxon>
        <taxon>Salamandroidea</taxon>
        <taxon>Salamandridae</taxon>
        <taxon>Pleurodelinae</taxon>
        <taxon>Pleurodeles</taxon>
    </lineage>
</organism>
<evidence type="ECO:0000256" key="1">
    <source>
        <dbReference type="SAM" id="MobiDB-lite"/>
    </source>
</evidence>
<name>A0AAV7SAH2_PLEWA</name>
<accession>A0AAV7SAH2</accession>
<gene>
    <name evidence="2" type="ORF">NDU88_001446</name>
</gene>
<feature type="compositionally biased region" description="Low complexity" evidence="1">
    <location>
        <begin position="131"/>
        <end position="146"/>
    </location>
</feature>
<protein>
    <submittedName>
        <fullName evidence="2">Uncharacterized protein</fullName>
    </submittedName>
</protein>